<feature type="short sequence motif" description="DGA/G" evidence="4">
    <location>
        <begin position="171"/>
        <end position="173"/>
    </location>
</feature>
<gene>
    <name evidence="6" type="ORF">BCR15_01755</name>
</gene>
<feature type="short sequence motif" description="GXSXG" evidence="4">
    <location>
        <begin position="44"/>
        <end position="48"/>
    </location>
</feature>
<evidence type="ECO:0000259" key="5">
    <source>
        <dbReference type="PROSITE" id="PS51635"/>
    </source>
</evidence>
<dbReference type="Pfam" id="PF19890">
    <property type="entry name" value="DUF6363"/>
    <property type="match status" value="1"/>
</dbReference>
<proteinExistence type="predicted"/>
<dbReference type="RefSeq" id="WP_068751017.1">
    <property type="nucleotide sequence ID" value="NZ_MBQD01000011.1"/>
</dbReference>
<name>A0A1C0AQI2_9ACTN</name>
<feature type="active site" description="Proton acceptor" evidence="4">
    <location>
        <position position="171"/>
    </location>
</feature>
<protein>
    <submittedName>
        <fullName evidence="6">Patatin family protein</fullName>
    </submittedName>
</protein>
<evidence type="ECO:0000256" key="4">
    <source>
        <dbReference type="PROSITE-ProRule" id="PRU01161"/>
    </source>
</evidence>
<dbReference type="InterPro" id="IPR002641">
    <property type="entry name" value="PNPLA_dom"/>
</dbReference>
<sequence>MTEITSTVTDTALIFEGGGMRAAYSSGVLAVLLEAGIHCDWVGGISAGSSCTVNYVAQDAERAERSFVDFAAHPEFGDWRTWLAGKGVFNAEWIYEQTSLPHQVLPLDFDAFTGNPAQVRIGGFRCSDGEMVYWGRDDLADMAALMKRVRASSTMPLLMPLTTIDGVDYCDGALGPTGGFALDAARADGYDRFIVVMTRERGYRKPPARFPVAHRALFRRYPAVARGILQRPANYNRTVDELLELERAGRAYLVFPDLMPIRNSERRVPVLRSVFQAGRAQAERELPAIRRFVGV</sequence>
<dbReference type="GO" id="GO:0016787">
    <property type="term" value="F:hydrolase activity"/>
    <property type="evidence" value="ECO:0007669"/>
    <property type="project" value="UniProtKB-UniRule"/>
</dbReference>
<accession>A0A1C0AQI2</accession>
<evidence type="ECO:0000256" key="2">
    <source>
        <dbReference type="ARBA" id="ARBA00022963"/>
    </source>
</evidence>
<dbReference type="Pfam" id="PF01734">
    <property type="entry name" value="Patatin"/>
    <property type="match status" value="1"/>
</dbReference>
<comment type="caution">
    <text evidence="4">Lacks conserved residue(s) required for the propagation of feature annotation.</text>
</comment>
<dbReference type="SUPFAM" id="SSF52151">
    <property type="entry name" value="FabD/lysophospholipase-like"/>
    <property type="match status" value="1"/>
</dbReference>
<dbReference type="PANTHER" id="PTHR14226:SF29">
    <property type="entry name" value="NEUROPATHY TARGET ESTERASE SWS"/>
    <property type="match status" value="1"/>
</dbReference>
<evidence type="ECO:0000313" key="7">
    <source>
        <dbReference type="Proteomes" id="UP000093501"/>
    </source>
</evidence>
<evidence type="ECO:0000313" key="6">
    <source>
        <dbReference type="EMBL" id="OCL36609.1"/>
    </source>
</evidence>
<dbReference type="PANTHER" id="PTHR14226">
    <property type="entry name" value="NEUROPATHY TARGET ESTERASE/SWISS CHEESE D.MELANOGASTER"/>
    <property type="match status" value="1"/>
</dbReference>
<dbReference type="InterPro" id="IPR050301">
    <property type="entry name" value="NTE"/>
</dbReference>
<dbReference type="CDD" id="cd07208">
    <property type="entry name" value="Pat_hypo_Ecoli_yjju_like"/>
    <property type="match status" value="1"/>
</dbReference>
<dbReference type="Proteomes" id="UP000093501">
    <property type="component" value="Unassembled WGS sequence"/>
</dbReference>
<dbReference type="InterPro" id="IPR016035">
    <property type="entry name" value="Acyl_Trfase/lysoPLipase"/>
</dbReference>
<dbReference type="Gene3D" id="3.40.1090.10">
    <property type="entry name" value="Cytosolic phospholipase A2 catalytic domain"/>
    <property type="match status" value="1"/>
</dbReference>
<keyword evidence="1 4" id="KW-0378">Hydrolase</keyword>
<dbReference type="InterPro" id="IPR045943">
    <property type="entry name" value="DUF6363"/>
</dbReference>
<keyword evidence="7" id="KW-1185">Reference proteome</keyword>
<reference evidence="7" key="1">
    <citation type="submission" date="2016-07" db="EMBL/GenBank/DDBJ databases">
        <authorList>
            <person name="Florea S."/>
            <person name="Webb J.S."/>
            <person name="Jaromczyk J."/>
            <person name="Schardl C.L."/>
        </authorList>
    </citation>
    <scope>NUCLEOTIDE SEQUENCE [LARGE SCALE GENOMIC DNA]</scope>
    <source>
        <strain evidence="7">IPBSL-7</strain>
    </source>
</reference>
<evidence type="ECO:0000256" key="3">
    <source>
        <dbReference type="ARBA" id="ARBA00023098"/>
    </source>
</evidence>
<dbReference type="GO" id="GO:0016042">
    <property type="term" value="P:lipid catabolic process"/>
    <property type="evidence" value="ECO:0007669"/>
    <property type="project" value="UniProtKB-UniRule"/>
</dbReference>
<organism evidence="6 7">
    <name type="scientific">Tessaracoccus lapidicaptus</name>
    <dbReference type="NCBI Taxonomy" id="1427523"/>
    <lineage>
        <taxon>Bacteria</taxon>
        <taxon>Bacillati</taxon>
        <taxon>Actinomycetota</taxon>
        <taxon>Actinomycetes</taxon>
        <taxon>Propionibacteriales</taxon>
        <taxon>Propionibacteriaceae</taxon>
        <taxon>Tessaracoccus</taxon>
    </lineage>
</organism>
<dbReference type="AlphaFoldDB" id="A0A1C0AQI2"/>
<feature type="domain" description="PNPLA" evidence="5">
    <location>
        <begin position="13"/>
        <end position="186"/>
    </location>
</feature>
<keyword evidence="3 4" id="KW-0443">Lipid metabolism</keyword>
<feature type="active site" description="Nucleophile" evidence="4">
    <location>
        <position position="46"/>
    </location>
</feature>
<dbReference type="PROSITE" id="PS51635">
    <property type="entry name" value="PNPLA"/>
    <property type="match status" value="1"/>
</dbReference>
<dbReference type="EMBL" id="MBQD01000011">
    <property type="protein sequence ID" value="OCL36609.1"/>
    <property type="molecule type" value="Genomic_DNA"/>
</dbReference>
<dbReference type="InterPro" id="IPR037483">
    <property type="entry name" value="YjjU-like"/>
</dbReference>
<evidence type="ECO:0000256" key="1">
    <source>
        <dbReference type="ARBA" id="ARBA00022801"/>
    </source>
</evidence>
<keyword evidence="2 4" id="KW-0442">Lipid degradation</keyword>
<comment type="caution">
    <text evidence="6">The sequence shown here is derived from an EMBL/GenBank/DDBJ whole genome shotgun (WGS) entry which is preliminary data.</text>
</comment>